<evidence type="ECO:0000313" key="2">
    <source>
        <dbReference type="EMBL" id="KAJ7092974.1"/>
    </source>
</evidence>
<dbReference type="Proteomes" id="UP001222325">
    <property type="component" value="Unassembled WGS sequence"/>
</dbReference>
<feature type="compositionally biased region" description="Acidic residues" evidence="1">
    <location>
        <begin position="28"/>
        <end position="38"/>
    </location>
</feature>
<sequence length="178" mass="18829">MSKPKSTAKYTPLPTAPDEAHALLAASSEDESDADEVLPGERAAAAARGGGADSEQEGDTFPPPSDPRFERQPPSAWKRAALLGAIVFLFWLAFQIKGPRAPVVVHANRYSKQYKYRPAASPIVTETLKDGRLRVRGAGPTSTATPVPKVQATAATAAKKKGGKRKGAGKKAKKGTRK</sequence>
<keyword evidence="3" id="KW-1185">Reference proteome</keyword>
<name>A0AAD6U7N5_9AGAR</name>
<dbReference type="AlphaFoldDB" id="A0AAD6U7N5"/>
<evidence type="ECO:0000256" key="1">
    <source>
        <dbReference type="SAM" id="MobiDB-lite"/>
    </source>
</evidence>
<proteinExistence type="predicted"/>
<gene>
    <name evidence="2" type="ORF">B0H15DRAFT_1020992</name>
</gene>
<reference evidence="2" key="1">
    <citation type="submission" date="2023-03" db="EMBL/GenBank/DDBJ databases">
        <title>Massive genome expansion in bonnet fungi (Mycena s.s.) driven by repeated elements and novel gene families across ecological guilds.</title>
        <authorList>
            <consortium name="Lawrence Berkeley National Laboratory"/>
            <person name="Harder C.B."/>
            <person name="Miyauchi S."/>
            <person name="Viragh M."/>
            <person name="Kuo A."/>
            <person name="Thoen E."/>
            <person name="Andreopoulos B."/>
            <person name="Lu D."/>
            <person name="Skrede I."/>
            <person name="Drula E."/>
            <person name="Henrissat B."/>
            <person name="Morin E."/>
            <person name="Kohler A."/>
            <person name="Barry K."/>
            <person name="LaButti K."/>
            <person name="Morin E."/>
            <person name="Salamov A."/>
            <person name="Lipzen A."/>
            <person name="Mereny Z."/>
            <person name="Hegedus B."/>
            <person name="Baldrian P."/>
            <person name="Stursova M."/>
            <person name="Weitz H."/>
            <person name="Taylor A."/>
            <person name="Grigoriev I.V."/>
            <person name="Nagy L.G."/>
            <person name="Martin F."/>
            <person name="Kauserud H."/>
        </authorList>
    </citation>
    <scope>NUCLEOTIDE SEQUENCE</scope>
    <source>
        <strain evidence="2">CBHHK173m</strain>
    </source>
</reference>
<dbReference type="EMBL" id="JARJCN010000017">
    <property type="protein sequence ID" value="KAJ7092974.1"/>
    <property type="molecule type" value="Genomic_DNA"/>
</dbReference>
<feature type="compositionally biased region" description="Basic residues" evidence="1">
    <location>
        <begin position="158"/>
        <end position="178"/>
    </location>
</feature>
<comment type="caution">
    <text evidence="2">The sequence shown here is derived from an EMBL/GenBank/DDBJ whole genome shotgun (WGS) entry which is preliminary data.</text>
</comment>
<organism evidence="2 3">
    <name type="scientific">Mycena belliarum</name>
    <dbReference type="NCBI Taxonomy" id="1033014"/>
    <lineage>
        <taxon>Eukaryota</taxon>
        <taxon>Fungi</taxon>
        <taxon>Dikarya</taxon>
        <taxon>Basidiomycota</taxon>
        <taxon>Agaricomycotina</taxon>
        <taxon>Agaricomycetes</taxon>
        <taxon>Agaricomycetidae</taxon>
        <taxon>Agaricales</taxon>
        <taxon>Marasmiineae</taxon>
        <taxon>Mycenaceae</taxon>
        <taxon>Mycena</taxon>
    </lineage>
</organism>
<accession>A0AAD6U7N5</accession>
<feature type="region of interest" description="Disordered" evidence="1">
    <location>
        <begin position="1"/>
        <end position="73"/>
    </location>
</feature>
<protein>
    <submittedName>
        <fullName evidence="2">Uncharacterized protein</fullName>
    </submittedName>
</protein>
<feature type="region of interest" description="Disordered" evidence="1">
    <location>
        <begin position="137"/>
        <end position="178"/>
    </location>
</feature>
<evidence type="ECO:0000313" key="3">
    <source>
        <dbReference type="Proteomes" id="UP001222325"/>
    </source>
</evidence>